<dbReference type="InterPro" id="IPR007130">
    <property type="entry name" value="DAGAT"/>
</dbReference>
<dbReference type="SUPFAM" id="SSF47113">
    <property type="entry name" value="Histone-fold"/>
    <property type="match status" value="1"/>
</dbReference>
<dbReference type="InterPro" id="IPR009072">
    <property type="entry name" value="Histone-fold"/>
</dbReference>
<keyword evidence="14" id="KW-1185">Reference proteome</keyword>
<feature type="domain" description="TATA box binding protein associated factor (TAF) histone-like fold" evidence="12">
    <location>
        <begin position="12"/>
        <end position="78"/>
    </location>
</feature>
<dbReference type="GO" id="GO:0016746">
    <property type="term" value="F:acyltransferase activity"/>
    <property type="evidence" value="ECO:0007669"/>
    <property type="project" value="UniProtKB-KW"/>
</dbReference>
<dbReference type="Gene3D" id="1.25.40.770">
    <property type="entry name" value="TAF6, C-terminal HEAT repeat domain"/>
    <property type="match status" value="1"/>
</dbReference>
<evidence type="ECO:0000256" key="9">
    <source>
        <dbReference type="ARBA" id="ARBA00040091"/>
    </source>
</evidence>
<dbReference type="InterPro" id="IPR037796">
    <property type="entry name" value="TAF6"/>
</dbReference>
<dbReference type="Pfam" id="PF02969">
    <property type="entry name" value="TAF"/>
    <property type="match status" value="1"/>
</dbReference>
<keyword evidence="6" id="KW-0804">Transcription</keyword>
<dbReference type="Pfam" id="PF07571">
    <property type="entry name" value="TAF6_C"/>
    <property type="match status" value="1"/>
</dbReference>
<dbReference type="GO" id="GO:0005634">
    <property type="term" value="C:nucleus"/>
    <property type="evidence" value="ECO:0007669"/>
    <property type="project" value="UniProtKB-SubCell"/>
</dbReference>
<evidence type="ECO:0000256" key="6">
    <source>
        <dbReference type="ARBA" id="ARBA00023163"/>
    </source>
</evidence>
<dbReference type="InterPro" id="IPR046344">
    <property type="entry name" value="TAF6_C_sf"/>
</dbReference>
<dbReference type="PANTHER" id="PTHR10221:SF9">
    <property type="entry name" value="TRANSCRIPTION INITIATION FACTOR TFIID SUBUNIT 6"/>
    <property type="match status" value="1"/>
</dbReference>
<dbReference type="InterPro" id="IPR004823">
    <property type="entry name" value="TAF_TATA-bd_Histone-like_dom"/>
</dbReference>
<feature type="compositionally biased region" description="Pro residues" evidence="11">
    <location>
        <begin position="526"/>
        <end position="538"/>
    </location>
</feature>
<evidence type="ECO:0000256" key="7">
    <source>
        <dbReference type="ARBA" id="ARBA00023242"/>
    </source>
</evidence>
<comment type="similarity">
    <text evidence="3">Belongs to the TAF6 family.</text>
</comment>
<reference evidence="13 14" key="1">
    <citation type="submission" date="2024-06" db="EMBL/GenBank/DDBJ databases">
        <title>The draft genome of Grus japonensis, version 3.</title>
        <authorList>
            <person name="Nabeshima K."/>
            <person name="Suzuki S."/>
            <person name="Onuma M."/>
        </authorList>
    </citation>
    <scope>NUCLEOTIDE SEQUENCE [LARGE SCALE GENOMIC DNA]</scope>
    <source>
        <strain evidence="13 14">451A</strain>
    </source>
</reference>
<accession>A0ABC9XWC5</accession>
<dbReference type="Proteomes" id="UP001623348">
    <property type="component" value="Unassembled WGS sequence"/>
</dbReference>
<evidence type="ECO:0000313" key="14">
    <source>
        <dbReference type="Proteomes" id="UP001623348"/>
    </source>
</evidence>
<protein>
    <recommendedName>
        <fullName evidence="9">Transcription initiation factor TFIID subunit 6</fullName>
    </recommendedName>
    <alternativeName>
        <fullName evidence="10">Transcription initiation factor TFIID 70 kDa subunit</fullName>
    </alternativeName>
</protein>
<comment type="caution">
    <text evidence="13">The sequence shown here is derived from an EMBL/GenBank/DDBJ whole genome shotgun (WGS) entry which is preliminary data.</text>
</comment>
<feature type="region of interest" description="Disordered" evidence="11">
    <location>
        <begin position="142"/>
        <end position="204"/>
    </location>
</feature>
<evidence type="ECO:0000313" key="13">
    <source>
        <dbReference type="EMBL" id="GAB0201247.1"/>
    </source>
</evidence>
<evidence type="ECO:0000256" key="1">
    <source>
        <dbReference type="ARBA" id="ARBA00004123"/>
    </source>
</evidence>
<evidence type="ECO:0000256" key="10">
    <source>
        <dbReference type="ARBA" id="ARBA00080723"/>
    </source>
</evidence>
<comment type="subcellular location">
    <subcellularLocation>
        <location evidence="1">Nucleus</location>
    </subcellularLocation>
</comment>
<evidence type="ECO:0000259" key="12">
    <source>
        <dbReference type="SMART" id="SM00803"/>
    </source>
</evidence>
<dbReference type="AlphaFoldDB" id="A0ABC9XWC5"/>
<dbReference type="CDD" id="cd08050">
    <property type="entry name" value="TAF6C"/>
    <property type="match status" value="1"/>
</dbReference>
<dbReference type="CDD" id="cd07987">
    <property type="entry name" value="LPLAT_MGAT-like"/>
    <property type="match status" value="1"/>
</dbReference>
<feature type="compositionally biased region" description="Polar residues" evidence="11">
    <location>
        <begin position="481"/>
        <end position="493"/>
    </location>
</feature>
<dbReference type="FunFam" id="1.25.40.770:FF:000001">
    <property type="entry name" value="Transcription initiation factor TFIID subunit 6"/>
    <property type="match status" value="1"/>
</dbReference>
<evidence type="ECO:0000256" key="11">
    <source>
        <dbReference type="SAM" id="MobiDB-lite"/>
    </source>
</evidence>
<feature type="region of interest" description="Disordered" evidence="11">
    <location>
        <begin position="481"/>
        <end position="543"/>
    </location>
</feature>
<keyword evidence="8" id="KW-0012">Acyltransferase</keyword>
<keyword evidence="5" id="KW-0805">Transcription regulation</keyword>
<name>A0ABC9XWC5_GRUJA</name>
<dbReference type="Pfam" id="PF03982">
    <property type="entry name" value="DAGAT"/>
    <property type="match status" value="1"/>
</dbReference>
<evidence type="ECO:0000256" key="2">
    <source>
        <dbReference type="ARBA" id="ARBA00005420"/>
    </source>
</evidence>
<proteinExistence type="inferred from homology"/>
<evidence type="ECO:0000256" key="8">
    <source>
        <dbReference type="ARBA" id="ARBA00023315"/>
    </source>
</evidence>
<comment type="similarity">
    <text evidence="2">Belongs to the diacylglycerol acyltransferase family.</text>
</comment>
<evidence type="ECO:0000256" key="4">
    <source>
        <dbReference type="ARBA" id="ARBA00022679"/>
    </source>
</evidence>
<organism evidence="13 14">
    <name type="scientific">Grus japonensis</name>
    <name type="common">Japanese crane</name>
    <name type="synonym">Red-crowned crane</name>
    <dbReference type="NCBI Taxonomy" id="30415"/>
    <lineage>
        <taxon>Eukaryota</taxon>
        <taxon>Metazoa</taxon>
        <taxon>Chordata</taxon>
        <taxon>Craniata</taxon>
        <taxon>Vertebrata</taxon>
        <taxon>Euteleostomi</taxon>
        <taxon>Archelosauria</taxon>
        <taxon>Archosauria</taxon>
        <taxon>Dinosauria</taxon>
        <taxon>Saurischia</taxon>
        <taxon>Theropoda</taxon>
        <taxon>Coelurosauria</taxon>
        <taxon>Aves</taxon>
        <taxon>Neognathae</taxon>
        <taxon>Neoaves</taxon>
        <taxon>Gruiformes</taxon>
        <taxon>Gruidae</taxon>
        <taxon>Grus</taxon>
    </lineage>
</organism>
<dbReference type="Gene3D" id="1.10.20.10">
    <property type="entry name" value="Histone, subunit A"/>
    <property type="match status" value="1"/>
</dbReference>
<dbReference type="InterPro" id="IPR011442">
    <property type="entry name" value="TAF6_C"/>
</dbReference>
<dbReference type="FunFam" id="1.10.20.10:FF:000030">
    <property type="entry name" value="Transcription initiation factor TFIID subunit 6"/>
    <property type="match status" value="1"/>
</dbReference>
<dbReference type="SMART" id="SM00803">
    <property type="entry name" value="TAF"/>
    <property type="match status" value="1"/>
</dbReference>
<dbReference type="PANTHER" id="PTHR10221">
    <property type="entry name" value="TRANSCRIPTION INITIATION FACTOR TFIID SUBUNIT 6"/>
    <property type="match status" value="1"/>
</dbReference>
<gene>
    <name evidence="13" type="ORF">GRJ2_002590300</name>
</gene>
<evidence type="ECO:0000256" key="3">
    <source>
        <dbReference type="ARBA" id="ARBA00007688"/>
    </source>
</evidence>
<keyword evidence="4" id="KW-0808">Transferase</keyword>
<keyword evidence="7" id="KW-0539">Nucleus</keyword>
<sequence>MAEEKKLKLSHTLLPAESMKVMAEAMGIGQVPEETCQLLAEEASYRLKEIAQDALKFMHMGKRRKLTTGDVDFALKLKNVEPLYGFHAQEFIPFRYASGGGRELYFYEEKEVDLSDIINTPLPRVPLDVCLKAHWLSIEGVQPAIPENPPPAPKEQQKAEATEPLKATKPGQEDDGTLKGKGQSVATADGKGKEKKGPLLEGTPLRLKPRSVHELSVEQQLYYKEITEACVGSCEAKRAEALQSIATDPGLYQMLPRFSTFISEGVRVNVVQNNLALLIYLMRMVKALMDNPTLYLEKYLHELIPAVMTCIVSRQLCLRPDVDNHWALRDFAARLVAQVCKNFSTTTNNIQSRITKTFTKSWVDEKTPWTTRYGSIVGLAELGHDVIKTLILPRLQVEGERVRSILEGPVVSNIDKIGADHVQTLLLKHCAPVLAKIRPPPDNQDSYKGDFGYLGALLCTHVVKARAQAAMQAQQVNRTTLTITQPRPTLTLSQAPQGQGGPPRPPSIIKMPGAITLPVPGLGPGRPAPPSQPSPPPTKFIVMSSASGSSASQQVITFSTSPAPTATSPVTTTVPSVQPVVKLVSAAPTVPSATVTGSVQKYIVVSLPPTGELCALLFALALRGSLWLPALLYGLWLWADRDTPRRGGRPSAWLVRTQELDPRRNYVFGFHPHGVLAAGAFANFCTEATGFGVLFPGLHPHLLTLPCWFRLPLFREYMMAGGLVSSEKSSLEYLLSQESGGQVAVIALGGPPESLDAHPGALTLQLLGRKGFVRIALEHGAPLVPVFSFGENELFRQVPNPPGSRLRRLQLRFQRVFGVTVPLFHARGVFQYSFGLLPFRRAIHTVVGSPLVLPRTPNPSPQTVEHWHRLYLERLVALFEEHKSGYGVPPERHLTFV</sequence>
<dbReference type="CDD" id="cd22931">
    <property type="entry name" value="HFD_TAF6"/>
    <property type="match status" value="1"/>
</dbReference>
<dbReference type="EMBL" id="BAAFJT010000030">
    <property type="protein sequence ID" value="GAB0201247.1"/>
    <property type="molecule type" value="Genomic_DNA"/>
</dbReference>
<evidence type="ECO:0000256" key="5">
    <source>
        <dbReference type="ARBA" id="ARBA00023015"/>
    </source>
</evidence>